<evidence type="ECO:0000313" key="4">
    <source>
        <dbReference type="EMBL" id="OEF29491.1"/>
    </source>
</evidence>
<accession>A0A1E5E640</accession>
<dbReference type="Proteomes" id="UP000094070">
    <property type="component" value="Unassembled WGS sequence"/>
</dbReference>
<evidence type="ECO:0000313" key="5">
    <source>
        <dbReference type="Proteomes" id="UP000094070"/>
    </source>
</evidence>
<proteinExistence type="inferred from homology"/>
<dbReference type="EMBL" id="AJYK02000008">
    <property type="protein sequence ID" value="OEF29491.1"/>
    <property type="molecule type" value="Genomic_DNA"/>
</dbReference>
<evidence type="ECO:0000259" key="3">
    <source>
        <dbReference type="Pfam" id="PF01370"/>
    </source>
</evidence>
<dbReference type="Pfam" id="PF01370">
    <property type="entry name" value="Epimerase"/>
    <property type="match status" value="1"/>
</dbReference>
<dbReference type="InterPro" id="IPR001509">
    <property type="entry name" value="Epimerase_deHydtase"/>
</dbReference>
<evidence type="ECO:0000256" key="1">
    <source>
        <dbReference type="ARBA" id="ARBA00005125"/>
    </source>
</evidence>
<dbReference type="AlphaFoldDB" id="A0A1E5E640"/>
<keyword evidence="5" id="KW-1185">Reference proteome</keyword>
<dbReference type="SUPFAM" id="SSF51735">
    <property type="entry name" value="NAD(P)-binding Rossmann-fold domains"/>
    <property type="match status" value="1"/>
</dbReference>
<organism evidence="4 5">
    <name type="scientific">Vibrio rumoiensis 1S-45</name>
    <dbReference type="NCBI Taxonomy" id="1188252"/>
    <lineage>
        <taxon>Bacteria</taxon>
        <taxon>Pseudomonadati</taxon>
        <taxon>Pseudomonadota</taxon>
        <taxon>Gammaproteobacteria</taxon>
        <taxon>Vibrionales</taxon>
        <taxon>Vibrionaceae</taxon>
        <taxon>Vibrio</taxon>
    </lineage>
</organism>
<gene>
    <name evidence="4" type="ORF">A1QC_04405</name>
</gene>
<dbReference type="eggNOG" id="COG0451">
    <property type="taxonomic scope" value="Bacteria"/>
</dbReference>
<dbReference type="OrthoDB" id="9801056at2"/>
<reference evidence="4 5" key="1">
    <citation type="journal article" date="2012" name="Science">
        <title>Ecological populations of bacteria act as socially cohesive units of antibiotic production and resistance.</title>
        <authorList>
            <person name="Cordero O.X."/>
            <person name="Wildschutte H."/>
            <person name="Kirkup B."/>
            <person name="Proehl S."/>
            <person name="Ngo L."/>
            <person name="Hussain F."/>
            <person name="Le Roux F."/>
            <person name="Mincer T."/>
            <person name="Polz M.F."/>
        </authorList>
    </citation>
    <scope>NUCLEOTIDE SEQUENCE [LARGE SCALE GENOMIC DNA]</scope>
    <source>
        <strain evidence="4 5">1S-45</strain>
    </source>
</reference>
<comment type="caution">
    <text evidence="4">The sequence shown here is derived from an EMBL/GenBank/DDBJ whole genome shotgun (WGS) entry which is preliminary data.</text>
</comment>
<feature type="domain" description="NAD-dependent epimerase/dehydratase" evidence="3">
    <location>
        <begin position="6"/>
        <end position="240"/>
    </location>
</feature>
<dbReference type="PANTHER" id="PTHR43000">
    <property type="entry name" value="DTDP-D-GLUCOSE 4,6-DEHYDRATASE-RELATED"/>
    <property type="match status" value="1"/>
</dbReference>
<dbReference type="InterPro" id="IPR036291">
    <property type="entry name" value="NAD(P)-bd_dom_sf"/>
</dbReference>
<dbReference type="STRING" id="1188252.A1QC_04405"/>
<comment type="pathway">
    <text evidence="1">Bacterial outer membrane biogenesis; LPS O-antigen biosynthesis.</text>
</comment>
<name>A0A1E5E640_9VIBR</name>
<dbReference type="Gene3D" id="3.40.50.720">
    <property type="entry name" value="NAD(P)-binding Rossmann-like Domain"/>
    <property type="match status" value="1"/>
</dbReference>
<protein>
    <recommendedName>
        <fullName evidence="3">NAD-dependent epimerase/dehydratase domain-containing protein</fullName>
    </recommendedName>
</protein>
<sequence length="311" mass="35350">MKGKNILIIGSQGFIGKNIVEKLSEDNNLVLFDRDFSQLNTAVLNLSNVKFVEGNLSAYELIENTITINRIDIVIHLVSSLIPSSESSDFFNEFQEVIEPTYKLLNYLCKKKIKVIFFSSGGTIYGETNENLITEKHVSEPINYYGYSKLLIENYIQYLHRTNGLTYVIIRPSNVYGKYQRLDRKQGFIAVAIGKIIANKAVEIFGDGETIRDYIDVTDLALVISKLVKQDIKNKVLNVGSGVGVSLNEILTHLQSIIHKDIIIINKNNRKVDVDKVILDIRELKKNINFEPKEIGQGIKDFLSYIRENNE</sequence>
<dbReference type="RefSeq" id="WP_017026687.1">
    <property type="nucleotide sequence ID" value="NZ_AJYK02000008.1"/>
</dbReference>
<evidence type="ECO:0000256" key="2">
    <source>
        <dbReference type="ARBA" id="ARBA00007637"/>
    </source>
</evidence>
<comment type="similarity">
    <text evidence="2">Belongs to the NAD(P)-dependent epimerase/dehydratase family.</text>
</comment>